<protein>
    <submittedName>
        <fullName evidence="1">RNA-binding riboflavin kinase RibR</fullName>
    </submittedName>
</protein>
<dbReference type="EMBL" id="JBEUSY010000412">
    <property type="protein sequence ID" value="KAL1234232.1"/>
    <property type="molecule type" value="Genomic_DNA"/>
</dbReference>
<comment type="caution">
    <text evidence="1">The sequence shown here is derived from an EMBL/GenBank/DDBJ whole genome shotgun (WGS) entry which is preliminary data.</text>
</comment>
<reference evidence="1 2" key="1">
    <citation type="submission" date="2024-07" db="EMBL/GenBank/DDBJ databases">
        <title>Enhanced genomic and transcriptomic resources for Trichinella pseudospiralis and T. spiralis underpin the discovery of pronounced molecular differences between stages and species.</title>
        <authorList>
            <person name="Pasi K.K."/>
            <person name="La Rosa G."/>
            <person name="Gomez-Morales M.A."/>
            <person name="Tosini F."/>
            <person name="Sumanam S."/>
            <person name="Young N.D."/>
            <person name="Chang B.C."/>
            <person name="Robin G.B."/>
        </authorList>
    </citation>
    <scope>NUCLEOTIDE SEQUENCE [LARGE SCALE GENOMIC DNA]</scope>
    <source>
        <strain evidence="1">ISS534</strain>
    </source>
</reference>
<evidence type="ECO:0000313" key="1">
    <source>
        <dbReference type="EMBL" id="KAL1234232.1"/>
    </source>
</evidence>
<keyword evidence="1" id="KW-0418">Kinase</keyword>
<accession>A0ABR3KCC0</accession>
<name>A0ABR3KCC0_TRISP</name>
<evidence type="ECO:0000313" key="2">
    <source>
        <dbReference type="Proteomes" id="UP001558632"/>
    </source>
</evidence>
<keyword evidence="1" id="KW-0808">Transferase</keyword>
<dbReference type="GO" id="GO:0016301">
    <property type="term" value="F:kinase activity"/>
    <property type="evidence" value="ECO:0007669"/>
    <property type="project" value="UniProtKB-KW"/>
</dbReference>
<proteinExistence type="predicted"/>
<sequence length="83" mass="9535">MELKFVTLSVTQMNSKFALPLFFRQLVDVESLLLIIQLQANKWSEKKTSARAHNTFNWTVVCFIKRCGNVFKEKGVNLAIADD</sequence>
<dbReference type="Proteomes" id="UP001558632">
    <property type="component" value="Unassembled WGS sequence"/>
</dbReference>
<gene>
    <name evidence="1" type="ORF">TSPI_09142</name>
</gene>
<keyword evidence="2" id="KW-1185">Reference proteome</keyword>
<organism evidence="1 2">
    <name type="scientific">Trichinella spiralis</name>
    <name type="common">Trichina worm</name>
    <dbReference type="NCBI Taxonomy" id="6334"/>
    <lineage>
        <taxon>Eukaryota</taxon>
        <taxon>Metazoa</taxon>
        <taxon>Ecdysozoa</taxon>
        <taxon>Nematoda</taxon>
        <taxon>Enoplea</taxon>
        <taxon>Dorylaimia</taxon>
        <taxon>Trichinellida</taxon>
        <taxon>Trichinellidae</taxon>
        <taxon>Trichinella</taxon>
    </lineage>
</organism>